<evidence type="ECO:0000313" key="2">
    <source>
        <dbReference type="EMBL" id="ASV31609.1"/>
    </source>
</evidence>
<dbReference type="EMBL" id="CP022957">
    <property type="protein sequence ID" value="ASV31609.1"/>
    <property type="molecule type" value="Genomic_DNA"/>
</dbReference>
<sequence length="206" mass="23697">MEKSATNHTRTVVNNLRKRIIKYGIISLIGIYLIFQFLPVGDYCSGLGNFLSSLFIIGLLILIVFVLAIRNLIRIKKRKEKFDFIPLIITLFFGLIWYFLVDMTDKKFWTEKSLIGFVEEEGTPKSGTLVLFKNGSFGASYHRADYSCTYQGDYEIIDNRLTLKRTDLTEVTDSIFTTKYMIVRKDSILKPIENGFVEIGISKMAE</sequence>
<reference evidence="2 3" key="1">
    <citation type="submission" date="2017-08" db="EMBL/GenBank/DDBJ databases">
        <title>The complete genome sequence of Maribacter sp. B1, isolated from deep-sea sediment.</title>
        <authorList>
            <person name="Wu Y.-H."/>
            <person name="Cheng H."/>
            <person name="Xu X.-W."/>
        </authorList>
    </citation>
    <scope>NUCLEOTIDE SEQUENCE [LARGE SCALE GENOMIC DNA]</scope>
    <source>
        <strain evidence="2 3">B1</strain>
    </source>
</reference>
<dbReference type="AlphaFoldDB" id="A0A223V9S9"/>
<feature type="transmembrane region" description="Helical" evidence="1">
    <location>
        <begin position="50"/>
        <end position="70"/>
    </location>
</feature>
<accession>A0A223V9S9</accession>
<protein>
    <submittedName>
        <fullName evidence="2">Uncharacterized protein</fullName>
    </submittedName>
</protein>
<feature type="transmembrane region" description="Helical" evidence="1">
    <location>
        <begin position="20"/>
        <end position="38"/>
    </location>
</feature>
<gene>
    <name evidence="2" type="ORF">CJ263_16075</name>
</gene>
<keyword evidence="1" id="KW-1133">Transmembrane helix</keyword>
<dbReference type="KEGG" id="marb:CJ263_16075"/>
<evidence type="ECO:0000313" key="3">
    <source>
        <dbReference type="Proteomes" id="UP000215244"/>
    </source>
</evidence>
<organism evidence="2 3">
    <name type="scientific">Maribacter cobaltidurans</name>
    <dbReference type="NCBI Taxonomy" id="1178778"/>
    <lineage>
        <taxon>Bacteria</taxon>
        <taxon>Pseudomonadati</taxon>
        <taxon>Bacteroidota</taxon>
        <taxon>Flavobacteriia</taxon>
        <taxon>Flavobacteriales</taxon>
        <taxon>Flavobacteriaceae</taxon>
        <taxon>Maribacter</taxon>
    </lineage>
</organism>
<keyword evidence="3" id="KW-1185">Reference proteome</keyword>
<feature type="transmembrane region" description="Helical" evidence="1">
    <location>
        <begin position="82"/>
        <end position="100"/>
    </location>
</feature>
<keyword evidence="1" id="KW-0812">Transmembrane</keyword>
<proteinExistence type="predicted"/>
<name>A0A223V9S9_9FLAO</name>
<dbReference type="Proteomes" id="UP000215244">
    <property type="component" value="Chromosome"/>
</dbReference>
<evidence type="ECO:0000256" key="1">
    <source>
        <dbReference type="SAM" id="Phobius"/>
    </source>
</evidence>
<keyword evidence="1" id="KW-0472">Membrane</keyword>